<accession>A0A8H9C433</accession>
<sequence>MTVPNVMKPGIGRSRGLVRSLALGLLLGLGAVGAGSTLVQAADDAGVLEFLLGEVPRSLGLPARAPRPQAALRERRVRWTSRPAHATVEAPRWVTPVHRARASSAQASSSQLSSSQASSPKAAPPRPRLQLAIEQTGEPAGFARTRDRTVCVRTCDGYMFPLANLEGREAPPAHQEACQAACPGAETALYTVRAGQELDRAVSLDGRPYRSLAAAYIYRTRQVQSCACRPGEGGYARLLLRDATLRPGDAVAAGPGPRAVGAKVFAGRDRAGEARFVEFRRAGTLSAGARRDLDRTLDVTRQERARAEFKHSLAAAAKSQGDAGRLRYASRSLGFAEVVSDAGFLPVRVVAPSPFR</sequence>
<dbReference type="AlphaFoldDB" id="A0A8H9C433"/>
<organism evidence="2 3">
    <name type="scientific">Methylobacterium indicum</name>
    <dbReference type="NCBI Taxonomy" id="1775910"/>
    <lineage>
        <taxon>Bacteria</taxon>
        <taxon>Pseudomonadati</taxon>
        <taxon>Pseudomonadota</taxon>
        <taxon>Alphaproteobacteria</taxon>
        <taxon>Hyphomicrobiales</taxon>
        <taxon>Methylobacteriaceae</taxon>
        <taxon>Methylobacterium</taxon>
    </lineage>
</organism>
<reference evidence="2" key="1">
    <citation type="submission" date="2020-11" db="EMBL/GenBank/DDBJ databases">
        <title>Complete genome sequence of a novel pathogenic Methylobacterium strain isolated from rice in Vietnam.</title>
        <authorList>
            <person name="Lai K."/>
            <person name="Okazaki S."/>
            <person name="Higashi K."/>
            <person name="Mori H."/>
            <person name="Toyoda A."/>
            <person name="Kurokawa K."/>
        </authorList>
    </citation>
    <scope>NUCLEOTIDE SEQUENCE</scope>
    <source>
        <strain evidence="2">VL1</strain>
    </source>
</reference>
<feature type="compositionally biased region" description="Low complexity" evidence="1">
    <location>
        <begin position="102"/>
        <end position="121"/>
    </location>
</feature>
<dbReference type="InterPro" id="IPR021293">
    <property type="entry name" value="DUF2865"/>
</dbReference>
<evidence type="ECO:0000256" key="1">
    <source>
        <dbReference type="SAM" id="MobiDB-lite"/>
    </source>
</evidence>
<dbReference type="RefSeq" id="WP_244748813.1">
    <property type="nucleotide sequence ID" value="NZ_AP024145.1"/>
</dbReference>
<dbReference type="KEGG" id="mind:mvi_02310"/>
<dbReference type="EMBL" id="AP024145">
    <property type="protein sequence ID" value="BCM81770.1"/>
    <property type="molecule type" value="Genomic_DNA"/>
</dbReference>
<protein>
    <recommendedName>
        <fullName evidence="4">DUF2865 domain-containing protein</fullName>
    </recommendedName>
</protein>
<proteinExistence type="predicted"/>
<evidence type="ECO:0000313" key="3">
    <source>
        <dbReference type="Proteomes" id="UP000663508"/>
    </source>
</evidence>
<name>A0A8H9C433_9HYPH</name>
<dbReference type="Pfam" id="PF11064">
    <property type="entry name" value="DUF2865"/>
    <property type="match status" value="1"/>
</dbReference>
<evidence type="ECO:0008006" key="4">
    <source>
        <dbReference type="Google" id="ProtNLM"/>
    </source>
</evidence>
<feature type="region of interest" description="Disordered" evidence="1">
    <location>
        <begin position="94"/>
        <end position="127"/>
    </location>
</feature>
<evidence type="ECO:0000313" key="2">
    <source>
        <dbReference type="EMBL" id="BCM81770.1"/>
    </source>
</evidence>
<dbReference type="Proteomes" id="UP000663508">
    <property type="component" value="Chromosome"/>
</dbReference>
<gene>
    <name evidence="2" type="ORF">mvi_02310</name>
</gene>